<reference evidence="2 3" key="2">
    <citation type="submission" date="2020-07" db="EMBL/GenBank/DDBJ databases">
        <title>Genome assembly of wild tea tree DASZ reveals pedigree and selection history of tea varieties.</title>
        <authorList>
            <person name="Zhang W."/>
        </authorList>
    </citation>
    <scope>NUCLEOTIDE SEQUENCE [LARGE SCALE GENOMIC DNA]</scope>
    <source>
        <strain evidence="3">cv. G240</strain>
        <tissue evidence="2">Leaf</tissue>
    </source>
</reference>
<keyword evidence="3" id="KW-1185">Reference proteome</keyword>
<accession>A0A7J7HNK9</accession>
<organism evidence="2 3">
    <name type="scientific">Camellia sinensis</name>
    <name type="common">Tea plant</name>
    <name type="synonym">Thea sinensis</name>
    <dbReference type="NCBI Taxonomy" id="4442"/>
    <lineage>
        <taxon>Eukaryota</taxon>
        <taxon>Viridiplantae</taxon>
        <taxon>Streptophyta</taxon>
        <taxon>Embryophyta</taxon>
        <taxon>Tracheophyta</taxon>
        <taxon>Spermatophyta</taxon>
        <taxon>Magnoliopsida</taxon>
        <taxon>eudicotyledons</taxon>
        <taxon>Gunneridae</taxon>
        <taxon>Pentapetalae</taxon>
        <taxon>asterids</taxon>
        <taxon>Ericales</taxon>
        <taxon>Theaceae</taxon>
        <taxon>Camellia</taxon>
    </lineage>
</organism>
<comment type="caution">
    <text evidence="2">The sequence shown here is derived from an EMBL/GenBank/DDBJ whole genome shotgun (WGS) entry which is preliminary data.</text>
</comment>
<proteinExistence type="predicted"/>
<gene>
    <name evidence="2" type="ORF">HYC85_007309</name>
</gene>
<dbReference type="Proteomes" id="UP000593564">
    <property type="component" value="Unassembled WGS sequence"/>
</dbReference>
<feature type="region of interest" description="Disordered" evidence="1">
    <location>
        <begin position="1"/>
        <end position="22"/>
    </location>
</feature>
<evidence type="ECO:0000256" key="1">
    <source>
        <dbReference type="SAM" id="MobiDB-lite"/>
    </source>
</evidence>
<name>A0A7J7HNK9_CAMSI</name>
<protein>
    <submittedName>
        <fullName evidence="2">Uncharacterized protein</fullName>
    </submittedName>
</protein>
<evidence type="ECO:0000313" key="3">
    <source>
        <dbReference type="Proteomes" id="UP000593564"/>
    </source>
</evidence>
<feature type="region of interest" description="Disordered" evidence="1">
    <location>
        <begin position="254"/>
        <end position="273"/>
    </location>
</feature>
<dbReference type="Gene3D" id="2.60.40.2310">
    <property type="match status" value="1"/>
</dbReference>
<dbReference type="EMBL" id="JACBKZ010000003">
    <property type="protein sequence ID" value="KAF5954453.1"/>
    <property type="molecule type" value="Genomic_DNA"/>
</dbReference>
<evidence type="ECO:0000313" key="2">
    <source>
        <dbReference type="EMBL" id="KAF5954453.1"/>
    </source>
</evidence>
<dbReference type="AlphaFoldDB" id="A0A7J7HNK9"/>
<reference evidence="3" key="1">
    <citation type="journal article" date="2020" name="Nat. Commun.">
        <title>Genome assembly of wild tea tree DASZ reveals pedigree and selection history of tea varieties.</title>
        <authorList>
            <person name="Zhang W."/>
            <person name="Zhang Y."/>
            <person name="Qiu H."/>
            <person name="Guo Y."/>
            <person name="Wan H."/>
            <person name="Zhang X."/>
            <person name="Scossa F."/>
            <person name="Alseekh S."/>
            <person name="Zhang Q."/>
            <person name="Wang P."/>
            <person name="Xu L."/>
            <person name="Schmidt M.H."/>
            <person name="Jia X."/>
            <person name="Li D."/>
            <person name="Zhu A."/>
            <person name="Guo F."/>
            <person name="Chen W."/>
            <person name="Ni D."/>
            <person name="Usadel B."/>
            <person name="Fernie A.R."/>
            <person name="Wen W."/>
        </authorList>
    </citation>
    <scope>NUCLEOTIDE SEQUENCE [LARGE SCALE GENOMIC DNA]</scope>
    <source>
        <strain evidence="3">cv. G240</strain>
    </source>
</reference>
<sequence length="325" mass="36809">MKLKGKERERERERERENEEGRAVATINTYTRTVTNVGEANSSYDSVIVALPGVNVTLNTTRYLKEEEVDEAIRSFNGVWWRGHLLKVKRATILSGKKLIWRKKKTLLPYSLSPKRNQIWRHKQDLEDQSSYSIDGVEVNPDDSSFTIEVEEIDDSWGKTCAVELEFQKIYMLGSSYYPKAAVKVDEGIDESNYVKGFLSEQIGDVQGAKDEADHINDGEDVSVRSRNVLQGVVLADDLEGLASEKNHLMMTHAKGSNKKSKDAKLVQSSQPSQSSISSSTIWLCNKRFLNKLVDSDEETKQQDEEKEDDLGLKSLVWKGLLAFL</sequence>